<feature type="transmembrane region" description="Helical" evidence="2">
    <location>
        <begin position="59"/>
        <end position="80"/>
    </location>
</feature>
<evidence type="ECO:0000256" key="2">
    <source>
        <dbReference type="SAM" id="Phobius"/>
    </source>
</evidence>
<feature type="transmembrane region" description="Helical" evidence="2">
    <location>
        <begin position="174"/>
        <end position="197"/>
    </location>
</feature>
<feature type="compositionally biased region" description="Polar residues" evidence="1">
    <location>
        <begin position="319"/>
        <end position="329"/>
    </location>
</feature>
<reference evidence="3" key="1">
    <citation type="submission" date="2023-06" db="EMBL/GenBank/DDBJ databases">
        <authorList>
            <consortium name="Lawrence Berkeley National Laboratory"/>
            <person name="Ahrendt S."/>
            <person name="Sahu N."/>
            <person name="Indic B."/>
            <person name="Wong-Bajracharya J."/>
            <person name="Merenyi Z."/>
            <person name="Ke H.-M."/>
            <person name="Monk M."/>
            <person name="Kocsube S."/>
            <person name="Drula E."/>
            <person name="Lipzen A."/>
            <person name="Balint B."/>
            <person name="Henrissat B."/>
            <person name="Andreopoulos B."/>
            <person name="Martin F.M."/>
            <person name="Harder C.B."/>
            <person name="Rigling D."/>
            <person name="Ford K.L."/>
            <person name="Foster G.D."/>
            <person name="Pangilinan J."/>
            <person name="Papanicolaou A."/>
            <person name="Barry K."/>
            <person name="LaButti K."/>
            <person name="Viragh M."/>
            <person name="Koriabine M."/>
            <person name="Yan M."/>
            <person name="Riley R."/>
            <person name="Champramary S."/>
            <person name="Plett K.L."/>
            <person name="Tsai I.J."/>
            <person name="Slot J."/>
            <person name="Sipos G."/>
            <person name="Plett J."/>
            <person name="Nagy L.G."/>
            <person name="Grigoriev I.V."/>
        </authorList>
    </citation>
    <scope>NUCLEOTIDE SEQUENCE</scope>
    <source>
        <strain evidence="3">ICMP 16352</strain>
    </source>
</reference>
<feature type="region of interest" description="Disordered" evidence="1">
    <location>
        <begin position="319"/>
        <end position="358"/>
    </location>
</feature>
<feature type="transmembrane region" description="Helical" evidence="2">
    <location>
        <begin position="250"/>
        <end position="271"/>
    </location>
</feature>
<dbReference type="Proteomes" id="UP001175227">
    <property type="component" value="Unassembled WGS sequence"/>
</dbReference>
<keyword evidence="2" id="KW-1133">Transmembrane helix</keyword>
<accession>A0AA39U6Y0</accession>
<gene>
    <name evidence="3" type="ORF">IW261DRAFT_821485</name>
</gene>
<comment type="caution">
    <text evidence="3">The sequence shown here is derived from an EMBL/GenBank/DDBJ whole genome shotgun (WGS) entry which is preliminary data.</text>
</comment>
<proteinExistence type="predicted"/>
<dbReference type="EMBL" id="JAUEPR010000044">
    <property type="protein sequence ID" value="KAK0472004.1"/>
    <property type="molecule type" value="Genomic_DNA"/>
</dbReference>
<feature type="transmembrane region" description="Helical" evidence="2">
    <location>
        <begin position="141"/>
        <end position="162"/>
    </location>
</feature>
<name>A0AA39U6Y0_9AGAR</name>
<keyword evidence="2" id="KW-0472">Membrane</keyword>
<evidence type="ECO:0000256" key="1">
    <source>
        <dbReference type="SAM" id="MobiDB-lite"/>
    </source>
</evidence>
<sequence length="358" mass="39598">MAYYITKDVVVYVILADHLSTLPRCSMMVTQIGPPIPDLTDADRAYITTELDSALNSRILYSLLLGLYTGIVAVTLQNIYNTDTNKTRPVGRGMVVVISTLHIVTSVNFIADWVYTRDLFVGNGQSSWAEYLFAESDRVTLTLVMGVAGIVCTALADSTLIWRCWTVWGRRWPIILPPVLFLICTIVFNSIAIYKAYATISGYTFGFVLHSAFILATTLWCTLLIIYRIVAVVRLGGEARLGTYRHVIEVFVESSALYSLFLILYVAVFCYETPASFYIDVVAGVARGIAPTLLVGRVAAGHARSDESWRGSIMSSIHFGTQRRSQQGSDELEAQSERGDEYAVEEASTAYSDDGVTH</sequence>
<feature type="transmembrane region" description="Helical" evidence="2">
    <location>
        <begin position="92"/>
        <end position="111"/>
    </location>
</feature>
<dbReference type="AlphaFoldDB" id="A0AA39U6Y0"/>
<keyword evidence="2" id="KW-0812">Transmembrane</keyword>
<evidence type="ECO:0000313" key="4">
    <source>
        <dbReference type="Proteomes" id="UP001175227"/>
    </source>
</evidence>
<organism evidence="3 4">
    <name type="scientific">Armillaria novae-zelandiae</name>
    <dbReference type="NCBI Taxonomy" id="153914"/>
    <lineage>
        <taxon>Eukaryota</taxon>
        <taxon>Fungi</taxon>
        <taxon>Dikarya</taxon>
        <taxon>Basidiomycota</taxon>
        <taxon>Agaricomycotina</taxon>
        <taxon>Agaricomycetes</taxon>
        <taxon>Agaricomycetidae</taxon>
        <taxon>Agaricales</taxon>
        <taxon>Marasmiineae</taxon>
        <taxon>Physalacriaceae</taxon>
        <taxon>Armillaria</taxon>
    </lineage>
</organism>
<protein>
    <submittedName>
        <fullName evidence="3">Uncharacterized protein</fullName>
    </submittedName>
</protein>
<evidence type="ECO:0000313" key="3">
    <source>
        <dbReference type="EMBL" id="KAK0472004.1"/>
    </source>
</evidence>
<feature type="transmembrane region" description="Helical" evidence="2">
    <location>
        <begin position="203"/>
        <end position="230"/>
    </location>
</feature>
<keyword evidence="4" id="KW-1185">Reference proteome</keyword>